<feature type="compositionally biased region" description="Basic and acidic residues" evidence="1">
    <location>
        <begin position="38"/>
        <end position="49"/>
    </location>
</feature>
<dbReference type="RefSeq" id="WP_377345765.1">
    <property type="nucleotide sequence ID" value="NZ_JBHLTP010000003.1"/>
</dbReference>
<organism evidence="2 3">
    <name type="scientific">Pontibacillus salicampi</name>
    <dbReference type="NCBI Taxonomy" id="1449801"/>
    <lineage>
        <taxon>Bacteria</taxon>
        <taxon>Bacillati</taxon>
        <taxon>Bacillota</taxon>
        <taxon>Bacilli</taxon>
        <taxon>Bacillales</taxon>
        <taxon>Bacillaceae</taxon>
        <taxon>Pontibacillus</taxon>
    </lineage>
</organism>
<protein>
    <submittedName>
        <fullName evidence="2">Uncharacterized protein</fullName>
    </submittedName>
</protein>
<dbReference type="EMBL" id="JBHLTP010000003">
    <property type="protein sequence ID" value="MFC0523222.1"/>
    <property type="molecule type" value="Genomic_DNA"/>
</dbReference>
<comment type="caution">
    <text evidence="2">The sequence shown here is derived from an EMBL/GenBank/DDBJ whole genome shotgun (WGS) entry which is preliminary data.</text>
</comment>
<evidence type="ECO:0000256" key="1">
    <source>
        <dbReference type="SAM" id="MobiDB-lite"/>
    </source>
</evidence>
<evidence type="ECO:0000313" key="3">
    <source>
        <dbReference type="Proteomes" id="UP001589836"/>
    </source>
</evidence>
<name>A0ABV6LLJ0_9BACI</name>
<reference evidence="2 3" key="1">
    <citation type="submission" date="2024-09" db="EMBL/GenBank/DDBJ databases">
        <authorList>
            <person name="Sun Q."/>
            <person name="Mori K."/>
        </authorList>
    </citation>
    <scope>NUCLEOTIDE SEQUENCE [LARGE SCALE GENOMIC DNA]</scope>
    <source>
        <strain evidence="2 3">NCAIM B.02529</strain>
    </source>
</reference>
<accession>A0ABV6LLJ0</accession>
<dbReference type="Proteomes" id="UP001589836">
    <property type="component" value="Unassembled WGS sequence"/>
</dbReference>
<proteinExistence type="predicted"/>
<evidence type="ECO:0000313" key="2">
    <source>
        <dbReference type="EMBL" id="MFC0523222.1"/>
    </source>
</evidence>
<gene>
    <name evidence="2" type="ORF">ACFFGV_06385</name>
</gene>
<sequence length="57" mass="6546">MILLILLTVLIYSVLLVGLLAKLNDKRAVQLVHFMKRQSESSHRDKQHAYEQSIGAR</sequence>
<feature type="region of interest" description="Disordered" evidence="1">
    <location>
        <begin position="38"/>
        <end position="57"/>
    </location>
</feature>
<keyword evidence="3" id="KW-1185">Reference proteome</keyword>